<dbReference type="Proteomes" id="UP000663862">
    <property type="component" value="Unassembled WGS sequence"/>
</dbReference>
<evidence type="ECO:0000313" key="8">
    <source>
        <dbReference type="Proteomes" id="UP000663862"/>
    </source>
</evidence>
<proteinExistence type="predicted"/>
<dbReference type="OrthoDB" id="342730at2759"/>
<evidence type="ECO:0000313" key="7">
    <source>
        <dbReference type="EMBL" id="CAF4592102.1"/>
    </source>
</evidence>
<keyword evidence="1" id="KW-0677">Repeat</keyword>
<sequence length="102" mass="11526">MGTVYVADSINHRIMRWFKGSKSGNVIIGGRGIGSGTDQLAYPEDLQFDRQGNLYVVDLNNNRIQMFTIDKSSCVKGTCETLLLFERSTFLYQSSSCRFDLE</sequence>
<evidence type="ECO:0000256" key="2">
    <source>
        <dbReference type="PROSITE-ProRule" id="PRU00504"/>
    </source>
</evidence>
<evidence type="ECO:0000256" key="1">
    <source>
        <dbReference type="ARBA" id="ARBA00022737"/>
    </source>
</evidence>
<dbReference type="InterPro" id="IPR001258">
    <property type="entry name" value="NHL_repeat"/>
</dbReference>
<reference evidence="6" key="1">
    <citation type="submission" date="2021-02" db="EMBL/GenBank/DDBJ databases">
        <authorList>
            <person name="Nowell W R."/>
        </authorList>
    </citation>
    <scope>NUCLEOTIDE SEQUENCE</scope>
</reference>
<dbReference type="Gene3D" id="2.120.10.30">
    <property type="entry name" value="TolB, C-terminal domain"/>
    <property type="match status" value="1"/>
</dbReference>
<name>A0A820UCW4_9BILA</name>
<dbReference type="InterPro" id="IPR011042">
    <property type="entry name" value="6-blade_b-propeller_TolB-like"/>
</dbReference>
<dbReference type="Proteomes" id="UP000663848">
    <property type="component" value="Unassembled WGS sequence"/>
</dbReference>
<evidence type="ECO:0008006" key="9">
    <source>
        <dbReference type="Google" id="ProtNLM"/>
    </source>
</evidence>
<feature type="repeat" description="NHL" evidence="2">
    <location>
        <begin position="31"/>
        <end position="70"/>
    </location>
</feature>
<dbReference type="PROSITE" id="PS51125">
    <property type="entry name" value="NHL"/>
    <property type="match status" value="1"/>
</dbReference>
<dbReference type="Proteomes" id="UP000663872">
    <property type="component" value="Unassembled WGS sequence"/>
</dbReference>
<comment type="caution">
    <text evidence="6">The sequence shown here is derived from an EMBL/GenBank/DDBJ whole genome shotgun (WGS) entry which is preliminary data.</text>
</comment>
<gene>
    <name evidence="4" type="ORF">GRG538_LOCUS32004</name>
    <name evidence="5" type="ORF">HFQ381_LOCUS13334</name>
    <name evidence="7" type="ORF">QYT958_LOCUS10972</name>
    <name evidence="3" type="ORF">TIS948_LOCUS10167</name>
    <name evidence="6" type="ORF">TSG867_LOCUS19849</name>
</gene>
<dbReference type="SUPFAM" id="SSF63829">
    <property type="entry name" value="Calcium-dependent phosphotriesterase"/>
    <property type="match status" value="1"/>
</dbReference>
<dbReference type="EMBL" id="CAJOBO010000834">
    <property type="protein sequence ID" value="CAF4297659.1"/>
    <property type="molecule type" value="Genomic_DNA"/>
</dbReference>
<dbReference type="Proteomes" id="UP000663851">
    <property type="component" value="Unassembled WGS sequence"/>
</dbReference>
<dbReference type="AlphaFoldDB" id="A0A820UCW4"/>
<dbReference type="Proteomes" id="UP000663825">
    <property type="component" value="Unassembled WGS sequence"/>
</dbReference>
<dbReference type="EMBL" id="CAJOBR010001255">
    <property type="protein sequence ID" value="CAF4592102.1"/>
    <property type="molecule type" value="Genomic_DNA"/>
</dbReference>
<dbReference type="EMBL" id="CAJNYT010005625">
    <property type="protein sequence ID" value="CAF3762036.1"/>
    <property type="molecule type" value="Genomic_DNA"/>
</dbReference>
<dbReference type="EMBL" id="CAJOBQ010001413">
    <property type="protein sequence ID" value="CAF4485084.1"/>
    <property type="molecule type" value="Genomic_DNA"/>
</dbReference>
<dbReference type="Pfam" id="PF01436">
    <property type="entry name" value="NHL"/>
    <property type="match status" value="1"/>
</dbReference>
<evidence type="ECO:0000313" key="5">
    <source>
        <dbReference type="EMBL" id="CAF4297659.1"/>
    </source>
</evidence>
<evidence type="ECO:0000313" key="4">
    <source>
        <dbReference type="EMBL" id="CAF3762036.1"/>
    </source>
</evidence>
<dbReference type="EMBL" id="CAJNXB010001360">
    <property type="protein sequence ID" value="CAF3159466.1"/>
    <property type="molecule type" value="Genomic_DNA"/>
</dbReference>
<evidence type="ECO:0000313" key="6">
    <source>
        <dbReference type="EMBL" id="CAF4485084.1"/>
    </source>
</evidence>
<accession>A0A820UCW4</accession>
<evidence type="ECO:0000313" key="3">
    <source>
        <dbReference type="EMBL" id="CAF3159466.1"/>
    </source>
</evidence>
<organism evidence="6 8">
    <name type="scientific">Rotaria socialis</name>
    <dbReference type="NCBI Taxonomy" id="392032"/>
    <lineage>
        <taxon>Eukaryota</taxon>
        <taxon>Metazoa</taxon>
        <taxon>Spiralia</taxon>
        <taxon>Gnathifera</taxon>
        <taxon>Rotifera</taxon>
        <taxon>Eurotatoria</taxon>
        <taxon>Bdelloidea</taxon>
        <taxon>Philodinida</taxon>
        <taxon>Philodinidae</taxon>
        <taxon>Rotaria</taxon>
    </lineage>
</organism>
<protein>
    <recommendedName>
        <fullName evidence="9">NHL repeat-containing protein</fullName>
    </recommendedName>
</protein>